<dbReference type="EMBL" id="GELH01000283">
    <property type="protein sequence ID" value="JAS03989.1"/>
    <property type="molecule type" value="Transcribed_RNA"/>
</dbReference>
<evidence type="ECO:0000256" key="2">
    <source>
        <dbReference type="SAM" id="Phobius"/>
    </source>
</evidence>
<keyword evidence="2" id="KW-0472">Membrane</keyword>
<keyword evidence="2" id="KW-1133">Transmembrane helix</keyword>
<proteinExistence type="predicted"/>
<evidence type="ECO:0000313" key="4">
    <source>
        <dbReference type="EMBL" id="JAS03989.1"/>
    </source>
</evidence>
<dbReference type="InterPro" id="IPR013783">
    <property type="entry name" value="Ig-like_fold"/>
</dbReference>
<evidence type="ECO:0000256" key="3">
    <source>
        <dbReference type="SAM" id="SignalP"/>
    </source>
</evidence>
<organism evidence="4">
    <name type="scientific">Pinctada fucata</name>
    <name type="common">Akoya pearl oyster</name>
    <name type="synonym">Pinctada imbricata fucata</name>
    <dbReference type="NCBI Taxonomy" id="50426"/>
    <lineage>
        <taxon>Eukaryota</taxon>
        <taxon>Metazoa</taxon>
        <taxon>Spiralia</taxon>
        <taxon>Lophotrochozoa</taxon>
        <taxon>Mollusca</taxon>
        <taxon>Bivalvia</taxon>
        <taxon>Autobranchia</taxon>
        <taxon>Pteriomorphia</taxon>
        <taxon>Pterioida</taxon>
        <taxon>Pterioidea</taxon>
        <taxon>Pteriidae</taxon>
        <taxon>Pinctada</taxon>
    </lineage>
</organism>
<protein>
    <recommendedName>
        <fullName evidence="5">Ig-like domain-containing protein</fullName>
    </recommendedName>
</protein>
<feature type="chain" id="PRO_5013481084" description="Ig-like domain-containing protein" evidence="3">
    <location>
        <begin position="23"/>
        <end position="196"/>
    </location>
</feature>
<dbReference type="AlphaFoldDB" id="A0A194AKV7"/>
<evidence type="ECO:0008006" key="5">
    <source>
        <dbReference type="Google" id="ProtNLM"/>
    </source>
</evidence>
<feature type="compositionally biased region" description="Basic and acidic residues" evidence="1">
    <location>
        <begin position="169"/>
        <end position="182"/>
    </location>
</feature>
<feature type="region of interest" description="Disordered" evidence="1">
    <location>
        <begin position="169"/>
        <end position="196"/>
    </location>
</feature>
<name>A0A194AKV7_PINFU</name>
<feature type="transmembrane region" description="Helical" evidence="2">
    <location>
        <begin position="137"/>
        <end position="158"/>
    </location>
</feature>
<keyword evidence="3" id="KW-0732">Signal</keyword>
<dbReference type="Gene3D" id="2.60.40.10">
    <property type="entry name" value="Immunoglobulins"/>
    <property type="match status" value="1"/>
</dbReference>
<dbReference type="InterPro" id="IPR036179">
    <property type="entry name" value="Ig-like_dom_sf"/>
</dbReference>
<reference evidence="4" key="1">
    <citation type="submission" date="2016-03" db="EMBL/GenBank/DDBJ databases">
        <authorList>
            <person name="Ploux O."/>
        </authorList>
    </citation>
    <scope>NUCLEOTIDE SEQUENCE</scope>
    <source>
        <tissue evidence="4">Mantle</tissue>
    </source>
</reference>
<accession>A0A194AKV7</accession>
<keyword evidence="2" id="KW-0812">Transmembrane</keyword>
<evidence type="ECO:0000256" key="1">
    <source>
        <dbReference type="SAM" id="MobiDB-lite"/>
    </source>
</evidence>
<dbReference type="SUPFAM" id="SSF48726">
    <property type="entry name" value="Immunoglobulin"/>
    <property type="match status" value="1"/>
</dbReference>
<dbReference type="EMBL" id="GELH01000284">
    <property type="protein sequence ID" value="JAS03988.1"/>
    <property type="molecule type" value="Transcribed_RNA"/>
</dbReference>
<feature type="signal peptide" evidence="3">
    <location>
        <begin position="1"/>
        <end position="22"/>
    </location>
</feature>
<sequence length="196" mass="22122">MVSCEWTRLAAVLVVTISCCFSTNIEVEYFAEAVVECDLNLTNTHHGSPVSKYWILPSGDVINNQSVSPIVKNMNQWTVSQDFENFNLTLHRVDDVDFGIYRCVVVFTDYHIHVTSQGVNVNGAYFGELEEKYRKNAIIGGIAAGCLFVVVGGSCLIWQYRYSKRKNEEKDGKEIDNFDDLKNGQLNQGYEESAKL</sequence>